<dbReference type="Pfam" id="PF12704">
    <property type="entry name" value="MacB_PCD"/>
    <property type="match status" value="1"/>
</dbReference>
<dbReference type="AlphaFoldDB" id="A0AAE5CDF5"/>
<evidence type="ECO:0000313" key="4">
    <source>
        <dbReference type="Proteomes" id="UP000702544"/>
    </source>
</evidence>
<sequence length="313" mass="34468">MIRDLRFAVRGLRKNPRFTTAAVLTLALGIGANLAVFTLVNSVLLMPLPYDDPSEVVVVWPNAAFSKQEFVEGRELFQAYDELALMAAYSFSMTGHGEAERLIGVRATADIFELLGVEAAIGRTFAPDEDQPGKERVVVLSHGLWRRRFAEDREIVGRDIMLDGQPYTVIGVMPEGFFFPEVDRELWVPAPLDPSEANDYPAHYLTLIGRLEDGATLGGARSDLGRFIAIVRETREVPDDFGADADVVTLRSYMVGDTRTALVIILGAVGFVLLLACVNVANLMLARGTRRVRELAVRTAIGAGRHQIVRQLL</sequence>
<dbReference type="GO" id="GO:0022857">
    <property type="term" value="F:transmembrane transporter activity"/>
    <property type="evidence" value="ECO:0007669"/>
    <property type="project" value="TreeGrafter"/>
</dbReference>
<dbReference type="PANTHER" id="PTHR30572:SF4">
    <property type="entry name" value="ABC TRANSPORTER PERMEASE YTRF"/>
    <property type="match status" value="1"/>
</dbReference>
<feature type="transmembrane region" description="Helical" evidence="1">
    <location>
        <begin position="261"/>
        <end position="285"/>
    </location>
</feature>
<keyword evidence="1" id="KW-0812">Transmembrane</keyword>
<gene>
    <name evidence="3" type="ORF">GWO12_11280</name>
</gene>
<feature type="transmembrane region" description="Helical" evidence="1">
    <location>
        <begin position="21"/>
        <end position="46"/>
    </location>
</feature>
<dbReference type="InterPro" id="IPR025857">
    <property type="entry name" value="MacB_PCD"/>
</dbReference>
<name>A0AAE5CDF5_9BACT</name>
<organism evidence="3 4">
    <name type="scientific">Candidatus Kutchimonas denitrificans</name>
    <dbReference type="NCBI Taxonomy" id="3056748"/>
    <lineage>
        <taxon>Bacteria</taxon>
        <taxon>Pseudomonadati</taxon>
        <taxon>Gemmatimonadota</taxon>
        <taxon>Gemmatimonadia</taxon>
        <taxon>Candidatus Palauibacterales</taxon>
        <taxon>Candidatus Palauibacteraceae</taxon>
        <taxon>Candidatus Kutchimonas</taxon>
    </lineage>
</organism>
<comment type="caution">
    <text evidence="3">The sequence shown here is derived from an EMBL/GenBank/DDBJ whole genome shotgun (WGS) entry which is preliminary data.</text>
</comment>
<dbReference type="PANTHER" id="PTHR30572">
    <property type="entry name" value="MEMBRANE COMPONENT OF TRANSPORTER-RELATED"/>
    <property type="match status" value="1"/>
</dbReference>
<protein>
    <recommendedName>
        <fullName evidence="2">MacB-like periplasmic core domain-containing protein</fullName>
    </recommendedName>
</protein>
<evidence type="ECO:0000313" key="3">
    <source>
        <dbReference type="EMBL" id="NIR75674.1"/>
    </source>
</evidence>
<dbReference type="Proteomes" id="UP000702544">
    <property type="component" value="Unassembled WGS sequence"/>
</dbReference>
<feature type="domain" description="MacB-like periplasmic core" evidence="2">
    <location>
        <begin position="20"/>
        <end position="224"/>
    </location>
</feature>
<dbReference type="EMBL" id="JAACAK010000089">
    <property type="protein sequence ID" value="NIR75674.1"/>
    <property type="molecule type" value="Genomic_DNA"/>
</dbReference>
<proteinExistence type="predicted"/>
<dbReference type="GO" id="GO:0005886">
    <property type="term" value="C:plasma membrane"/>
    <property type="evidence" value="ECO:0007669"/>
    <property type="project" value="TreeGrafter"/>
</dbReference>
<feature type="non-terminal residue" evidence="3">
    <location>
        <position position="313"/>
    </location>
</feature>
<evidence type="ECO:0000259" key="2">
    <source>
        <dbReference type="Pfam" id="PF12704"/>
    </source>
</evidence>
<reference evidence="3 4" key="1">
    <citation type="submission" date="2020-01" db="EMBL/GenBank/DDBJ databases">
        <title>Genomes assembled from Gulf of Kutch pelagic sediment metagenomes.</title>
        <authorList>
            <person name="Chandrashekar M."/>
            <person name="Mahajan M.S."/>
            <person name="Dave K.J."/>
            <person name="Vatsa P."/>
            <person name="Nathani N.M."/>
        </authorList>
    </citation>
    <scope>NUCLEOTIDE SEQUENCE [LARGE SCALE GENOMIC DNA]</scope>
    <source>
        <strain evidence="3">KS3-K002</strain>
    </source>
</reference>
<evidence type="ECO:0000256" key="1">
    <source>
        <dbReference type="SAM" id="Phobius"/>
    </source>
</evidence>
<dbReference type="InterPro" id="IPR050250">
    <property type="entry name" value="Macrolide_Exporter_MacB"/>
</dbReference>
<keyword evidence="1" id="KW-1133">Transmembrane helix</keyword>
<accession>A0AAE5CDF5</accession>
<keyword evidence="1" id="KW-0472">Membrane</keyword>